<sequence>MSVAPARITAEAVVDGVMPLDPVVSPDGRWVAYAATALSGDGPRPTSTLWVTAADGTSPPRQLSDGACREHRPRWAADSRRLYFLSDRAEAGESGSVAEDSTAQLHQINADGSGHRVLTGVEGGVVDHLPLTGQALVAVVISDPDHRGSAPRVWGGPEPRDRMALLDTGTASRPADQPIPITGLGERHVQEISARPDGLVLAVITRPSPHLDPVHPRWELHLVDTGTGKVQDLGALGWDAHSPAWWHDRQRWHLSYLAMQPGPDGGQAVFDLIPGSGQAAPADLTEGLDRCPLELAQVAQGPPLALFAHGLDTEIHRLDPRTRSFTRLATSPGLLESLTSGHTGARVAVQAANATHPREVYSADVGDPACPLTRLTRLRPELERFDWGARERLSYRARDGLTLDGLLVTPIGATPEDGPFPLVTWVHGGPYGRYMDQFTLDPHAPAQWLAHSGYAVFLPNPRGGEGHGQAFAEQVVGALGAGEWDDISDGIDLLVERGVADPDRLGIGGWSHGGTMAAWAVGHTDRFRAAVVGAGVTDWGMLAATGEYGASEAGLSGSVGWEGPGPHPHDAVSPISFASRMSTPVLIVHGESDTNVPLSQAVYLHRALRHYGVEQEFVVYPGAGHGLARRDHQIDLLERTRAWFGRWLGSGQWASER</sequence>
<dbReference type="PANTHER" id="PTHR42776:SF27">
    <property type="entry name" value="DIPEPTIDYL PEPTIDASE FAMILY MEMBER 6"/>
    <property type="match status" value="1"/>
</dbReference>
<feature type="domain" description="Peptidase S9 prolyl oligopeptidase catalytic" evidence="3">
    <location>
        <begin position="446"/>
        <end position="650"/>
    </location>
</feature>
<dbReference type="AlphaFoldDB" id="A0A840W0E0"/>
<organism evidence="4 5">
    <name type="scientific">Nocardiopsis metallicus</name>
    <dbReference type="NCBI Taxonomy" id="179819"/>
    <lineage>
        <taxon>Bacteria</taxon>
        <taxon>Bacillati</taxon>
        <taxon>Actinomycetota</taxon>
        <taxon>Actinomycetes</taxon>
        <taxon>Streptosporangiales</taxon>
        <taxon>Nocardiopsidaceae</taxon>
        <taxon>Nocardiopsis</taxon>
    </lineage>
</organism>
<reference evidence="4 5" key="1">
    <citation type="submission" date="2020-08" db="EMBL/GenBank/DDBJ databases">
        <title>Sequencing the genomes of 1000 actinobacteria strains.</title>
        <authorList>
            <person name="Klenk H.-P."/>
        </authorList>
    </citation>
    <scope>NUCLEOTIDE SEQUENCE [LARGE SCALE GENOMIC DNA]</scope>
    <source>
        <strain evidence="4 5">DSM 44598</strain>
    </source>
</reference>
<dbReference type="GO" id="GO:0004252">
    <property type="term" value="F:serine-type endopeptidase activity"/>
    <property type="evidence" value="ECO:0007669"/>
    <property type="project" value="TreeGrafter"/>
</dbReference>
<keyword evidence="2" id="KW-0720">Serine protease</keyword>
<dbReference type="Gene3D" id="2.120.10.30">
    <property type="entry name" value="TolB, C-terminal domain"/>
    <property type="match status" value="1"/>
</dbReference>
<keyword evidence="5" id="KW-1185">Reference proteome</keyword>
<keyword evidence="1" id="KW-0378">Hydrolase</keyword>
<evidence type="ECO:0000256" key="1">
    <source>
        <dbReference type="ARBA" id="ARBA00022801"/>
    </source>
</evidence>
<evidence type="ECO:0000259" key="3">
    <source>
        <dbReference type="Pfam" id="PF00326"/>
    </source>
</evidence>
<accession>A0A840W0E0</accession>
<keyword evidence="4" id="KW-0031">Aminopeptidase</keyword>
<evidence type="ECO:0000256" key="2">
    <source>
        <dbReference type="ARBA" id="ARBA00022825"/>
    </source>
</evidence>
<dbReference type="InterPro" id="IPR001375">
    <property type="entry name" value="Peptidase_S9_cat"/>
</dbReference>
<evidence type="ECO:0000313" key="5">
    <source>
        <dbReference type="Proteomes" id="UP000579647"/>
    </source>
</evidence>
<name>A0A840W0E0_9ACTN</name>
<dbReference type="InterPro" id="IPR029058">
    <property type="entry name" value="AB_hydrolase_fold"/>
</dbReference>
<dbReference type="PANTHER" id="PTHR42776">
    <property type="entry name" value="SERINE PEPTIDASE S9 FAMILY MEMBER"/>
    <property type="match status" value="1"/>
</dbReference>
<evidence type="ECO:0000313" key="4">
    <source>
        <dbReference type="EMBL" id="MBB5490260.1"/>
    </source>
</evidence>
<dbReference type="InterPro" id="IPR011659">
    <property type="entry name" value="WD40"/>
</dbReference>
<dbReference type="SUPFAM" id="SSF82171">
    <property type="entry name" value="DPP6 N-terminal domain-like"/>
    <property type="match status" value="1"/>
</dbReference>
<keyword evidence="4" id="KW-0645">Protease</keyword>
<dbReference type="GO" id="GO:0004177">
    <property type="term" value="F:aminopeptidase activity"/>
    <property type="evidence" value="ECO:0007669"/>
    <property type="project" value="UniProtKB-KW"/>
</dbReference>
<proteinExistence type="predicted"/>
<dbReference type="Gene3D" id="3.40.50.1820">
    <property type="entry name" value="alpha/beta hydrolase"/>
    <property type="match status" value="1"/>
</dbReference>
<dbReference type="GO" id="GO:0006508">
    <property type="term" value="P:proteolysis"/>
    <property type="evidence" value="ECO:0007669"/>
    <property type="project" value="InterPro"/>
</dbReference>
<dbReference type="RefSeq" id="WP_184363386.1">
    <property type="nucleotide sequence ID" value="NZ_BAAAKM010000119.1"/>
</dbReference>
<gene>
    <name evidence="4" type="ORF">HNR07_001397</name>
</gene>
<dbReference type="SUPFAM" id="SSF53474">
    <property type="entry name" value="alpha/beta-Hydrolases"/>
    <property type="match status" value="1"/>
</dbReference>
<dbReference type="EMBL" id="JACHDO010000001">
    <property type="protein sequence ID" value="MBB5490260.1"/>
    <property type="molecule type" value="Genomic_DNA"/>
</dbReference>
<protein>
    <submittedName>
        <fullName evidence="4">Dipeptidyl aminopeptidase/acylaminoacyl peptidase</fullName>
    </submittedName>
</protein>
<dbReference type="Pfam" id="PF00326">
    <property type="entry name" value="Peptidase_S9"/>
    <property type="match status" value="1"/>
</dbReference>
<comment type="caution">
    <text evidence="4">The sequence shown here is derived from an EMBL/GenBank/DDBJ whole genome shotgun (WGS) entry which is preliminary data.</text>
</comment>
<dbReference type="Pfam" id="PF07676">
    <property type="entry name" value="PD40"/>
    <property type="match status" value="1"/>
</dbReference>
<dbReference type="Proteomes" id="UP000579647">
    <property type="component" value="Unassembled WGS sequence"/>
</dbReference>
<dbReference type="InterPro" id="IPR011042">
    <property type="entry name" value="6-blade_b-propeller_TolB-like"/>
</dbReference>